<evidence type="ECO:0000313" key="1">
    <source>
        <dbReference type="EMBL" id="KAI2648195.1"/>
    </source>
</evidence>
<keyword evidence="1" id="KW-0808">Transferase</keyword>
<name>A0ABQ8LCT2_LABRO</name>
<evidence type="ECO:0000313" key="2">
    <source>
        <dbReference type="Proteomes" id="UP000830375"/>
    </source>
</evidence>
<comment type="caution">
    <text evidence="1">The sequence shown here is derived from an EMBL/GenBank/DDBJ whole genome shotgun (WGS) entry which is preliminary data.</text>
</comment>
<keyword evidence="2" id="KW-1185">Reference proteome</keyword>
<dbReference type="GO" id="GO:0003964">
    <property type="term" value="F:RNA-directed DNA polymerase activity"/>
    <property type="evidence" value="ECO:0007669"/>
    <property type="project" value="UniProtKB-KW"/>
</dbReference>
<keyword evidence="1" id="KW-0695">RNA-directed DNA polymerase</keyword>
<protein>
    <submittedName>
        <fullName evidence="1">RNA-directed DNA polymerase from transposon BS</fullName>
    </submittedName>
</protein>
<dbReference type="PANTHER" id="PTHR33332">
    <property type="entry name" value="REVERSE TRANSCRIPTASE DOMAIN-CONTAINING PROTEIN"/>
    <property type="match status" value="1"/>
</dbReference>
<organism evidence="1 2">
    <name type="scientific">Labeo rohita</name>
    <name type="common">Indian major carp</name>
    <name type="synonym">Cyprinus rohita</name>
    <dbReference type="NCBI Taxonomy" id="84645"/>
    <lineage>
        <taxon>Eukaryota</taxon>
        <taxon>Metazoa</taxon>
        <taxon>Chordata</taxon>
        <taxon>Craniata</taxon>
        <taxon>Vertebrata</taxon>
        <taxon>Euteleostomi</taxon>
        <taxon>Actinopterygii</taxon>
        <taxon>Neopterygii</taxon>
        <taxon>Teleostei</taxon>
        <taxon>Ostariophysi</taxon>
        <taxon>Cypriniformes</taxon>
        <taxon>Cyprinidae</taxon>
        <taxon>Labeoninae</taxon>
        <taxon>Labeonini</taxon>
        <taxon>Labeo</taxon>
    </lineage>
</organism>
<proteinExistence type="predicted"/>
<reference evidence="1 2" key="1">
    <citation type="submission" date="2022-01" db="EMBL/GenBank/DDBJ databases">
        <title>A high-quality chromosome-level genome assembly of rohu carp, Labeo rohita.</title>
        <authorList>
            <person name="Arick M.A. II"/>
            <person name="Hsu C.-Y."/>
            <person name="Magbanua Z."/>
            <person name="Pechanova O."/>
            <person name="Grover C."/>
            <person name="Miller E."/>
            <person name="Thrash A."/>
            <person name="Ezzel L."/>
            <person name="Alam S."/>
            <person name="Benzie J."/>
            <person name="Hamilton M."/>
            <person name="Karsi A."/>
            <person name="Lawrence M.L."/>
            <person name="Peterson D.G."/>
        </authorList>
    </citation>
    <scope>NUCLEOTIDE SEQUENCE [LARGE SCALE GENOMIC DNA]</scope>
    <source>
        <strain evidence="2">BAU-BD-2019</strain>
        <tissue evidence="1">Blood</tissue>
    </source>
</reference>
<gene>
    <name evidence="1" type="ORF">H4Q32_018225</name>
</gene>
<accession>A0ABQ8LCT2</accession>
<sequence length="245" mass="27852">MSLNFLKLNESKTEIIVFGSSDVPNTHHGNSSVLFSSVKSCVKNLGVLFDSALKFDRQINLVVKSCFYQLRALAKVKTFLSFKHFETAIHAFISFRLDYCNSLYLGINSSSISRLQMVQNAAARLLTGVRKHEHITSVLRSLHWLPVRFRIDFKVLMLVFKCLNGLAPSYLSDLCEYHPERTLRSANQSLLTVPKSKLKSRGDRAFAIAAPKLWNKLPIHIKTAPTLHIFKSKLKTYLFNIAYDS</sequence>
<dbReference type="Proteomes" id="UP000830375">
    <property type="component" value="Unassembled WGS sequence"/>
</dbReference>
<keyword evidence="1" id="KW-0548">Nucleotidyltransferase</keyword>
<dbReference type="EMBL" id="JACTAM010000025">
    <property type="protein sequence ID" value="KAI2648195.1"/>
    <property type="molecule type" value="Genomic_DNA"/>
</dbReference>